<comment type="similarity">
    <text evidence="2">Belongs to the polyprenol kinase family.</text>
</comment>
<gene>
    <name evidence="11" type="ORF">J3Q64DRAFT_1701577</name>
</gene>
<feature type="transmembrane region" description="Helical" evidence="10">
    <location>
        <begin position="573"/>
        <end position="593"/>
    </location>
</feature>
<keyword evidence="5 10" id="KW-0812">Transmembrane</keyword>
<dbReference type="Proteomes" id="UP001448207">
    <property type="component" value="Unassembled WGS sequence"/>
</dbReference>
<evidence type="ECO:0000256" key="9">
    <source>
        <dbReference type="ARBA" id="ARBA00023136"/>
    </source>
</evidence>
<feature type="transmembrane region" description="Helical" evidence="10">
    <location>
        <begin position="328"/>
        <end position="347"/>
    </location>
</feature>
<evidence type="ECO:0000256" key="6">
    <source>
        <dbReference type="ARBA" id="ARBA00022777"/>
    </source>
</evidence>
<name>A0ABR3AQE2_PHYBL</name>
<evidence type="ECO:0000256" key="8">
    <source>
        <dbReference type="ARBA" id="ARBA00022989"/>
    </source>
</evidence>
<evidence type="ECO:0000256" key="3">
    <source>
        <dbReference type="ARBA" id="ARBA00012132"/>
    </source>
</evidence>
<dbReference type="EC" id="2.7.1.108" evidence="3"/>
<dbReference type="InterPro" id="IPR032974">
    <property type="entry name" value="Polypren_kinase"/>
</dbReference>
<comment type="caution">
    <text evidence="11">The sequence shown here is derived from an EMBL/GenBank/DDBJ whole genome shotgun (WGS) entry which is preliminary data.</text>
</comment>
<evidence type="ECO:0000313" key="12">
    <source>
        <dbReference type="Proteomes" id="UP001448207"/>
    </source>
</evidence>
<feature type="transmembrane region" description="Helical" evidence="10">
    <location>
        <begin position="367"/>
        <end position="386"/>
    </location>
</feature>
<sequence>MAINPTIPSLPNDEGFASTLEEQQTADIIRRKKAQSLNSLASLTQTINETKSNQKHMALTERLLWLISVFWALWKLQINDATPLDNLTVIGTCHILSHHKPLLFSSSEDQSSSSDDTSDPSISPKINYITRNIRKSEKTSVLSYTKTRIFGTGQSSFRYVVIYFCIPLRPRDLFEDCMSFIVLMHLFIMTSSGADDGLLCGVLLLPMVATAKLVEKLHQKSDSINIDLALVHLELLLLMSFIFLILVSASRFMHPMKRIIRKRGVFLASIFVSGLFTVLATRFTNLMPVLSRVPIVITIITVTTFQWALYVCVVGLKKSFTLGEMCILAEAVAILVHGSLDMIWATYLTERSPYYLAGMPISQITVLIHALILGILLIGMALFPLLRRSRWIARQPYWRSPITEDLNEIYQKRVKVSIAFYTLSISIILFGIAPVCYNITGNNPIVWTLEFVLMSPSRLFLSLYWAFSVAATVVVWVLVLDFTPEPSQKSFFKSVGEERILTSTLNKKRKLFHALAVVMFIPGVLFEPLFLKLAFAVALALFIYLEYLRYFAVWPYGKSLHMFLTEFIDNRDLGPVILSHIYLLIGCASTVWLESSHILASVSGILSLGVGDAANFQASLVGKSLGRLHWAGTKKTVEGTIAYITAVLISSYVVIQTAKILGVEGASQLIWGKKEWVSYTIMVTMTGLLEAFSTQNDNIIIPLYMFALVLLGLPL</sequence>
<keyword evidence="8 10" id="KW-1133">Transmembrane helix</keyword>
<feature type="transmembrane region" description="Helical" evidence="10">
    <location>
        <begin position="295"/>
        <end position="316"/>
    </location>
</feature>
<keyword evidence="4" id="KW-0808">Transferase</keyword>
<feature type="transmembrane region" description="Helical" evidence="10">
    <location>
        <begin position="264"/>
        <end position="283"/>
    </location>
</feature>
<evidence type="ECO:0000256" key="5">
    <source>
        <dbReference type="ARBA" id="ARBA00022692"/>
    </source>
</evidence>
<protein>
    <recommendedName>
        <fullName evidence="3">dolichol kinase</fullName>
        <ecNumber evidence="3">2.7.1.108</ecNumber>
    </recommendedName>
</protein>
<evidence type="ECO:0000256" key="7">
    <source>
        <dbReference type="ARBA" id="ARBA00022824"/>
    </source>
</evidence>
<evidence type="ECO:0000256" key="2">
    <source>
        <dbReference type="ARBA" id="ARBA00010794"/>
    </source>
</evidence>
<comment type="subcellular location">
    <subcellularLocation>
        <location evidence="1">Endoplasmic reticulum membrane</location>
        <topology evidence="1">Multi-pass membrane protein</topology>
    </subcellularLocation>
</comment>
<reference evidence="11 12" key="1">
    <citation type="submission" date="2024-04" db="EMBL/GenBank/DDBJ databases">
        <title>Symmetric and asymmetric DNA N6-adenine methylation regulates different biological responses in Mucorales.</title>
        <authorList>
            <consortium name="Lawrence Berkeley National Laboratory"/>
            <person name="Lax C."/>
            <person name="Mondo S.J."/>
            <person name="Osorio-Concepcion M."/>
            <person name="Muszewska A."/>
            <person name="Corrochano-Luque M."/>
            <person name="Gutierrez G."/>
            <person name="Riley R."/>
            <person name="Lipzen A."/>
            <person name="Guo J."/>
            <person name="Hundley H."/>
            <person name="Amirebrahimi M."/>
            <person name="Ng V."/>
            <person name="Lorenzo-Gutierrez D."/>
            <person name="Binder U."/>
            <person name="Yang J."/>
            <person name="Song Y."/>
            <person name="Canovas D."/>
            <person name="Navarro E."/>
            <person name="Freitag M."/>
            <person name="Gabaldon T."/>
            <person name="Grigoriev I.V."/>
            <person name="Corrochano L.M."/>
            <person name="Nicolas F.E."/>
            <person name="Garre V."/>
        </authorList>
    </citation>
    <scope>NUCLEOTIDE SEQUENCE [LARGE SCALE GENOMIC DNA]</scope>
    <source>
        <strain evidence="11 12">L51</strain>
    </source>
</reference>
<proteinExistence type="inferred from homology"/>
<keyword evidence="12" id="KW-1185">Reference proteome</keyword>
<dbReference type="EMBL" id="JBCLYO010000020">
    <property type="protein sequence ID" value="KAL0080229.1"/>
    <property type="molecule type" value="Genomic_DNA"/>
</dbReference>
<keyword evidence="9 10" id="KW-0472">Membrane</keyword>
<keyword evidence="6" id="KW-0418">Kinase</keyword>
<evidence type="ECO:0000313" key="11">
    <source>
        <dbReference type="EMBL" id="KAL0080229.1"/>
    </source>
</evidence>
<keyword evidence="7" id="KW-0256">Endoplasmic reticulum</keyword>
<evidence type="ECO:0000256" key="10">
    <source>
        <dbReference type="SAM" id="Phobius"/>
    </source>
</evidence>
<organism evidence="11 12">
    <name type="scientific">Phycomyces blakesleeanus</name>
    <dbReference type="NCBI Taxonomy" id="4837"/>
    <lineage>
        <taxon>Eukaryota</taxon>
        <taxon>Fungi</taxon>
        <taxon>Fungi incertae sedis</taxon>
        <taxon>Mucoromycota</taxon>
        <taxon>Mucoromycotina</taxon>
        <taxon>Mucoromycetes</taxon>
        <taxon>Mucorales</taxon>
        <taxon>Phycomycetaceae</taxon>
        <taxon>Phycomyces</taxon>
    </lineage>
</organism>
<feature type="transmembrane region" description="Helical" evidence="10">
    <location>
        <begin position="418"/>
        <end position="440"/>
    </location>
</feature>
<evidence type="ECO:0000256" key="4">
    <source>
        <dbReference type="ARBA" id="ARBA00022679"/>
    </source>
</evidence>
<feature type="transmembrane region" description="Helical" evidence="10">
    <location>
        <begin position="637"/>
        <end position="655"/>
    </location>
</feature>
<accession>A0ABR3AQE2</accession>
<feature type="transmembrane region" description="Helical" evidence="10">
    <location>
        <begin position="511"/>
        <end position="527"/>
    </location>
</feature>
<dbReference type="PANTHER" id="PTHR13205">
    <property type="entry name" value="TRANSMEMBRANE PROTEIN 15-RELATED"/>
    <property type="match status" value="1"/>
</dbReference>
<dbReference type="PANTHER" id="PTHR13205:SF15">
    <property type="entry name" value="DOLICHOL KINASE"/>
    <property type="match status" value="1"/>
</dbReference>
<feature type="transmembrane region" description="Helical" evidence="10">
    <location>
        <begin position="229"/>
        <end position="252"/>
    </location>
</feature>
<feature type="transmembrane region" description="Helical" evidence="10">
    <location>
        <begin position="460"/>
        <end position="480"/>
    </location>
</feature>
<evidence type="ECO:0000256" key="1">
    <source>
        <dbReference type="ARBA" id="ARBA00004477"/>
    </source>
</evidence>
<feature type="transmembrane region" description="Helical" evidence="10">
    <location>
        <begin position="533"/>
        <end position="552"/>
    </location>
</feature>